<evidence type="ECO:0000256" key="4">
    <source>
        <dbReference type="ARBA" id="ARBA00022679"/>
    </source>
</evidence>
<evidence type="ECO:0000256" key="7">
    <source>
        <dbReference type="ARBA" id="ARBA00022840"/>
    </source>
</evidence>
<dbReference type="InterPro" id="IPR000550">
    <property type="entry name" value="Hppk"/>
</dbReference>
<evidence type="ECO:0000256" key="2">
    <source>
        <dbReference type="ARBA" id="ARBA00005051"/>
    </source>
</evidence>
<dbReference type="OrthoDB" id="9808041at2"/>
<dbReference type="PANTHER" id="PTHR43071:SF1">
    <property type="entry name" value="2-AMINO-4-HYDROXY-6-HYDROXYMETHYLDIHYDROPTERIDINE PYROPHOSPHOKINASE"/>
    <property type="match status" value="1"/>
</dbReference>
<dbReference type="GO" id="GO:0046654">
    <property type="term" value="P:tetrahydrofolate biosynthetic process"/>
    <property type="evidence" value="ECO:0007669"/>
    <property type="project" value="UniProtKB-UniPathway"/>
</dbReference>
<keyword evidence="6 10" id="KW-0418">Kinase</keyword>
<keyword evidence="4 10" id="KW-0808">Transferase</keyword>
<comment type="catalytic activity">
    <reaction evidence="1">
        <text>6-hydroxymethyl-7,8-dihydropterin + ATP = (7,8-dihydropterin-6-yl)methyl diphosphate + AMP + H(+)</text>
        <dbReference type="Rhea" id="RHEA:11412"/>
        <dbReference type="ChEBI" id="CHEBI:15378"/>
        <dbReference type="ChEBI" id="CHEBI:30616"/>
        <dbReference type="ChEBI" id="CHEBI:44841"/>
        <dbReference type="ChEBI" id="CHEBI:72950"/>
        <dbReference type="ChEBI" id="CHEBI:456215"/>
        <dbReference type="EC" id="2.7.6.3"/>
    </reaction>
</comment>
<dbReference type="CDD" id="cd00483">
    <property type="entry name" value="HPPK"/>
    <property type="match status" value="1"/>
</dbReference>
<comment type="pathway">
    <text evidence="2">Cofactor biosynthesis; tetrahydrofolate biosynthesis; 2-amino-4-hydroxy-6-hydroxymethyl-7,8-dihydropteridine diphosphate from 7,8-dihydroneopterin triphosphate: step 4/4.</text>
</comment>
<keyword evidence="7" id="KW-0067">ATP-binding</keyword>
<dbReference type="UniPathway" id="UPA00077">
    <property type="reaction ID" value="UER00155"/>
</dbReference>
<evidence type="ECO:0000256" key="3">
    <source>
        <dbReference type="ARBA" id="ARBA00013253"/>
    </source>
</evidence>
<keyword evidence="8" id="KW-0289">Folate biosynthesis</keyword>
<dbReference type="Gene3D" id="3.30.70.560">
    <property type="entry name" value="7,8-Dihydro-6-hydroxymethylpterin-pyrophosphokinase HPPK"/>
    <property type="match status" value="1"/>
</dbReference>
<reference evidence="10 11" key="1">
    <citation type="submission" date="2018-08" db="EMBL/GenBank/DDBJ databases">
        <title>Paenibacillus sp. M4BSY-1, whole genome shotgun sequence.</title>
        <authorList>
            <person name="Tuo L."/>
        </authorList>
    </citation>
    <scope>NUCLEOTIDE SEQUENCE [LARGE SCALE GENOMIC DNA]</scope>
    <source>
        <strain evidence="10 11">M4BSY-1</strain>
    </source>
</reference>
<protein>
    <recommendedName>
        <fullName evidence="3">2-amino-4-hydroxy-6-hydroxymethyldihydropteridine diphosphokinase</fullName>
        <ecNumber evidence="3">2.7.6.3</ecNumber>
    </recommendedName>
</protein>
<gene>
    <name evidence="10" type="primary">folK</name>
    <name evidence="10" type="ORF">DX130_25455</name>
</gene>
<dbReference type="RefSeq" id="WP_116050148.1">
    <property type="nucleotide sequence ID" value="NZ_QUBQ01000009.1"/>
</dbReference>
<evidence type="ECO:0000313" key="11">
    <source>
        <dbReference type="Proteomes" id="UP000261905"/>
    </source>
</evidence>
<keyword evidence="5" id="KW-0547">Nucleotide-binding</keyword>
<dbReference type="InterPro" id="IPR035907">
    <property type="entry name" value="Hppk_sf"/>
</dbReference>
<accession>A0A371P078</accession>
<dbReference type="NCBIfam" id="TIGR01498">
    <property type="entry name" value="folK"/>
    <property type="match status" value="1"/>
</dbReference>
<dbReference type="GO" id="GO:0016301">
    <property type="term" value="F:kinase activity"/>
    <property type="evidence" value="ECO:0007669"/>
    <property type="project" value="UniProtKB-KW"/>
</dbReference>
<dbReference type="PANTHER" id="PTHR43071">
    <property type="entry name" value="2-AMINO-4-HYDROXY-6-HYDROXYMETHYLDIHYDROPTERIDINE PYROPHOSPHOKINASE"/>
    <property type="match status" value="1"/>
</dbReference>
<dbReference type="EMBL" id="QUBQ01000009">
    <property type="protein sequence ID" value="REK69261.1"/>
    <property type="molecule type" value="Genomic_DNA"/>
</dbReference>
<proteinExistence type="predicted"/>
<sequence>MDELYECNPRNAEAYIALGSNMGEREKLLLEAIERIDSHPDISVLRVSGIYETEPVGYTDQPPFLNMVIAVSTALEPLNLLREQLEQERFLGRIRHERWGPRTIDLDLLLYDNVRMDQEELTLPHPRMMERAFVLVPLHDVISDSHPLHEGIQAASHAALRGGKEGITLWKTINWRSASEPFES</sequence>
<organism evidence="10 11">
    <name type="scientific">Paenibacillus paeoniae</name>
    <dbReference type="NCBI Taxonomy" id="2292705"/>
    <lineage>
        <taxon>Bacteria</taxon>
        <taxon>Bacillati</taxon>
        <taxon>Bacillota</taxon>
        <taxon>Bacilli</taxon>
        <taxon>Bacillales</taxon>
        <taxon>Paenibacillaceae</taxon>
        <taxon>Paenibacillus</taxon>
    </lineage>
</organism>
<dbReference type="SUPFAM" id="SSF55083">
    <property type="entry name" value="6-hydroxymethyl-7,8-dihydropterin pyrophosphokinase, HPPK"/>
    <property type="match status" value="1"/>
</dbReference>
<dbReference type="PROSITE" id="PS00794">
    <property type="entry name" value="HPPK"/>
    <property type="match status" value="1"/>
</dbReference>
<dbReference type="Proteomes" id="UP000261905">
    <property type="component" value="Unassembled WGS sequence"/>
</dbReference>
<evidence type="ECO:0000256" key="1">
    <source>
        <dbReference type="ARBA" id="ARBA00000198"/>
    </source>
</evidence>
<dbReference type="EC" id="2.7.6.3" evidence="3"/>
<dbReference type="GO" id="GO:0046656">
    <property type="term" value="P:folic acid biosynthetic process"/>
    <property type="evidence" value="ECO:0007669"/>
    <property type="project" value="UniProtKB-KW"/>
</dbReference>
<evidence type="ECO:0000256" key="5">
    <source>
        <dbReference type="ARBA" id="ARBA00022741"/>
    </source>
</evidence>
<keyword evidence="11" id="KW-1185">Reference proteome</keyword>
<dbReference type="AlphaFoldDB" id="A0A371P078"/>
<evidence type="ECO:0000256" key="8">
    <source>
        <dbReference type="ARBA" id="ARBA00022909"/>
    </source>
</evidence>
<evidence type="ECO:0000259" key="9">
    <source>
        <dbReference type="PROSITE" id="PS00794"/>
    </source>
</evidence>
<dbReference type="Pfam" id="PF01288">
    <property type="entry name" value="HPPK"/>
    <property type="match status" value="1"/>
</dbReference>
<dbReference type="GO" id="GO:0005524">
    <property type="term" value="F:ATP binding"/>
    <property type="evidence" value="ECO:0007669"/>
    <property type="project" value="UniProtKB-KW"/>
</dbReference>
<name>A0A371P078_9BACL</name>
<dbReference type="GO" id="GO:0003848">
    <property type="term" value="F:2-amino-4-hydroxy-6-hydroxymethyldihydropteridine diphosphokinase activity"/>
    <property type="evidence" value="ECO:0007669"/>
    <property type="project" value="UniProtKB-EC"/>
</dbReference>
<comment type="caution">
    <text evidence="10">The sequence shown here is derived from an EMBL/GenBank/DDBJ whole genome shotgun (WGS) entry which is preliminary data.</text>
</comment>
<feature type="domain" description="7,8-dihydro-6-hydroxymethylpterin-pyrophosphokinase" evidence="9">
    <location>
        <begin position="98"/>
        <end position="109"/>
    </location>
</feature>
<evidence type="ECO:0000313" key="10">
    <source>
        <dbReference type="EMBL" id="REK69261.1"/>
    </source>
</evidence>
<evidence type="ECO:0000256" key="6">
    <source>
        <dbReference type="ARBA" id="ARBA00022777"/>
    </source>
</evidence>